<dbReference type="GO" id="GO:0003756">
    <property type="term" value="F:protein disulfide isomerase activity"/>
    <property type="evidence" value="ECO:0007669"/>
    <property type="project" value="TreeGrafter"/>
</dbReference>
<dbReference type="InterPro" id="IPR036249">
    <property type="entry name" value="Thioredoxin-like_sf"/>
</dbReference>
<dbReference type="GO" id="GO:0005783">
    <property type="term" value="C:endoplasmic reticulum"/>
    <property type="evidence" value="ECO:0007669"/>
    <property type="project" value="TreeGrafter"/>
</dbReference>
<name>A0AAV1RER0_9ROSI</name>
<dbReference type="Pfam" id="PF00085">
    <property type="entry name" value="Thioredoxin"/>
    <property type="match status" value="1"/>
</dbReference>
<dbReference type="Gene3D" id="3.40.30.10">
    <property type="entry name" value="Glutaredoxin"/>
    <property type="match status" value="1"/>
</dbReference>
<feature type="domain" description="Thioredoxin" evidence="3">
    <location>
        <begin position="87"/>
        <end position="152"/>
    </location>
</feature>
<dbReference type="PANTHER" id="PTHR45672">
    <property type="entry name" value="PROTEIN DISULFIDE-ISOMERASE C17H9.14C-RELATED"/>
    <property type="match status" value="1"/>
</dbReference>
<dbReference type="Proteomes" id="UP001314170">
    <property type="component" value="Unassembled WGS sequence"/>
</dbReference>
<proteinExistence type="inferred from homology"/>
<dbReference type="InterPro" id="IPR013766">
    <property type="entry name" value="Thioredoxin_domain"/>
</dbReference>
<keyword evidence="2" id="KW-0732">Signal</keyword>
<evidence type="ECO:0000313" key="4">
    <source>
        <dbReference type="EMBL" id="CAK7332145.1"/>
    </source>
</evidence>
<dbReference type="InterPro" id="IPR051063">
    <property type="entry name" value="PDI"/>
</dbReference>
<dbReference type="CDD" id="cd02961">
    <property type="entry name" value="PDI_a_family"/>
    <property type="match status" value="1"/>
</dbReference>
<dbReference type="PANTHER" id="PTHR45672:SF3">
    <property type="entry name" value="THIOREDOXIN DOMAIN-CONTAINING PROTEIN 5"/>
    <property type="match status" value="1"/>
</dbReference>
<keyword evidence="5" id="KW-1185">Reference proteome</keyword>
<comment type="caution">
    <text evidence="4">The sequence shown here is derived from an EMBL/GenBank/DDBJ whole genome shotgun (WGS) entry which is preliminary data.</text>
</comment>
<accession>A0AAV1RER0</accession>
<evidence type="ECO:0000313" key="5">
    <source>
        <dbReference type="Proteomes" id="UP001314170"/>
    </source>
</evidence>
<dbReference type="AlphaFoldDB" id="A0AAV1RER0"/>
<gene>
    <name evidence="4" type="ORF">DCAF_LOCUS8830</name>
</gene>
<protein>
    <recommendedName>
        <fullName evidence="3">Thioredoxin domain-containing protein</fullName>
    </recommendedName>
</protein>
<sequence length="241" mass="26982">MTDKIFKALYLWAGINQAHLKNEKRGLLVRASNRPVSKKQQISLSALLLDLLYCEDNEDNSNLAIPTEVITLTPETFSDKVKEKDTACKNLGTLWEEVGKAMEGEDEIEVGEVDCAASKSICSKVDIHSYPTFKVFYDGEGVAKYQDLAEEKKGNETIMKRRSRTMKEHLEQFVVLHLAGGINSSNNEYVFPELNMQLRSSLNLKMLAALGPRDVESLKAFVLDEAEKAAAKAHLDNDKDL</sequence>
<evidence type="ECO:0000256" key="1">
    <source>
        <dbReference type="ARBA" id="ARBA00006347"/>
    </source>
</evidence>
<reference evidence="4 5" key="1">
    <citation type="submission" date="2024-01" db="EMBL/GenBank/DDBJ databases">
        <authorList>
            <person name="Waweru B."/>
        </authorList>
    </citation>
    <scope>NUCLEOTIDE SEQUENCE [LARGE SCALE GENOMIC DNA]</scope>
</reference>
<comment type="similarity">
    <text evidence="1">Belongs to the protein disulfide isomerase family.</text>
</comment>
<evidence type="ECO:0000259" key="3">
    <source>
        <dbReference type="Pfam" id="PF00085"/>
    </source>
</evidence>
<dbReference type="SUPFAM" id="SSF52833">
    <property type="entry name" value="Thioredoxin-like"/>
    <property type="match status" value="1"/>
</dbReference>
<dbReference type="GO" id="GO:0006457">
    <property type="term" value="P:protein folding"/>
    <property type="evidence" value="ECO:0007669"/>
    <property type="project" value="TreeGrafter"/>
</dbReference>
<evidence type="ECO:0000256" key="2">
    <source>
        <dbReference type="ARBA" id="ARBA00022729"/>
    </source>
</evidence>
<organism evidence="4 5">
    <name type="scientific">Dovyalis caffra</name>
    <dbReference type="NCBI Taxonomy" id="77055"/>
    <lineage>
        <taxon>Eukaryota</taxon>
        <taxon>Viridiplantae</taxon>
        <taxon>Streptophyta</taxon>
        <taxon>Embryophyta</taxon>
        <taxon>Tracheophyta</taxon>
        <taxon>Spermatophyta</taxon>
        <taxon>Magnoliopsida</taxon>
        <taxon>eudicotyledons</taxon>
        <taxon>Gunneridae</taxon>
        <taxon>Pentapetalae</taxon>
        <taxon>rosids</taxon>
        <taxon>fabids</taxon>
        <taxon>Malpighiales</taxon>
        <taxon>Salicaceae</taxon>
        <taxon>Flacourtieae</taxon>
        <taxon>Dovyalis</taxon>
    </lineage>
</organism>
<dbReference type="EMBL" id="CAWUPB010000913">
    <property type="protein sequence ID" value="CAK7332145.1"/>
    <property type="molecule type" value="Genomic_DNA"/>
</dbReference>